<evidence type="ECO:0000256" key="7">
    <source>
        <dbReference type="HAMAP-Rule" id="MF_00523"/>
    </source>
</evidence>
<dbReference type="Gene3D" id="3.40.1390.10">
    <property type="entry name" value="MurE/MurF, N-terminal domain"/>
    <property type="match status" value="1"/>
</dbReference>
<keyword evidence="1 7" id="KW-0444">Lipid biosynthesis</keyword>
<dbReference type="GO" id="GO:0016020">
    <property type="term" value="C:membrane"/>
    <property type="evidence" value="ECO:0007669"/>
    <property type="project" value="GOC"/>
</dbReference>
<dbReference type="SUPFAM" id="SSF51161">
    <property type="entry name" value="Trimeric LpxA-like enzymes"/>
    <property type="match status" value="1"/>
</dbReference>
<dbReference type="PANTHER" id="PTHR43378">
    <property type="entry name" value="UDP-3-O-ACYLGLUCOSAMINE N-ACYLTRANSFERASE"/>
    <property type="match status" value="1"/>
</dbReference>
<dbReference type="InterPro" id="IPR007691">
    <property type="entry name" value="LpxD"/>
</dbReference>
<dbReference type="Pfam" id="PF25087">
    <property type="entry name" value="GMPPB_C"/>
    <property type="match status" value="1"/>
</dbReference>
<evidence type="ECO:0000256" key="6">
    <source>
        <dbReference type="ARBA" id="ARBA00023315"/>
    </source>
</evidence>
<keyword evidence="4 7" id="KW-0677">Repeat</keyword>
<dbReference type="NCBIfam" id="NF002060">
    <property type="entry name" value="PRK00892.1"/>
    <property type="match status" value="1"/>
</dbReference>
<dbReference type="InterPro" id="IPR001451">
    <property type="entry name" value="Hexapep"/>
</dbReference>
<keyword evidence="5 7" id="KW-0443">Lipid metabolism</keyword>
<dbReference type="PANTHER" id="PTHR43378:SF2">
    <property type="entry name" value="UDP-3-O-ACYLGLUCOSAMINE N-ACYLTRANSFERASE 1, MITOCHONDRIAL-RELATED"/>
    <property type="match status" value="1"/>
</dbReference>
<dbReference type="InterPro" id="IPR011004">
    <property type="entry name" value="Trimer_LpxA-like_sf"/>
</dbReference>
<dbReference type="RefSeq" id="WP_159966328.1">
    <property type="nucleotide sequence ID" value="NZ_APKE01000035.1"/>
</dbReference>
<dbReference type="InterPro" id="IPR056729">
    <property type="entry name" value="GMPPB_C"/>
</dbReference>
<dbReference type="GO" id="GO:0016410">
    <property type="term" value="F:N-acyltransferase activity"/>
    <property type="evidence" value="ECO:0007669"/>
    <property type="project" value="InterPro"/>
</dbReference>
<dbReference type="OrthoDB" id="9784739at2"/>
<sequence length="363" mass="37300">MSITVSALAEALDARLEGDGTLPINGAAEPASAGPEDIALAMAPAYAEGLGKGRARAAILWEGADWQELGLSAALYVQRPRYAMAGVTAMLDPGPEIAPGTHPLAHVDPTAVIGEGAAIGPFAVIGRDVRIGSGARIAAHCSIAEETEIGDDVLLHPGVRIGARIRIGARFIAQPGAVIGADGLSFVTPEKSGVEKARESLGDQGAITAQSWTRIHSLGGVEIGDDVELGANACIDRGTIRATRVGSGCKIDNLCHVAHNVVLGRDCLLAALTGIAGSTTVGDRCIFGGQSGVVDNIFIGDDVISTGGTKILSNVPAGRVMMGFPAVKMEQHVDMYKALRRLPRLLGQLKQGQKAVSKSGETG</sequence>
<dbReference type="Gene3D" id="2.160.10.10">
    <property type="entry name" value="Hexapeptide repeat proteins"/>
    <property type="match status" value="1"/>
</dbReference>
<keyword evidence="6 7" id="KW-0012">Acyltransferase</keyword>
<dbReference type="CDD" id="cd03352">
    <property type="entry name" value="LbH_LpxD"/>
    <property type="match status" value="1"/>
</dbReference>
<feature type="domain" description="Mannose-1-phosphate guanyltransferase C-terminal" evidence="8">
    <location>
        <begin position="105"/>
        <end position="182"/>
    </location>
</feature>
<reference evidence="9" key="1">
    <citation type="submission" date="2013-03" db="EMBL/GenBank/DDBJ databases">
        <title>Genome Sequence of the Profundibacterium mesophilum strain KAUST100406-0324T from Red Sea, a novel genus in the family Rhodobacteraceae.</title>
        <authorList>
            <person name="Essack M."/>
            <person name="Alam I."/>
            <person name="Lafi F."/>
            <person name="Alawi W."/>
            <person name="Kamanu F."/>
            <person name="Al-Suwailem A."/>
            <person name="Lee O.O."/>
            <person name="Xu Y."/>
            <person name="Bajic V."/>
            <person name="Qian P.-Y."/>
            <person name="Archer J."/>
        </authorList>
    </citation>
    <scope>NUCLEOTIDE SEQUENCE</scope>
    <source>
        <strain evidence="9">KAUST100406-0324</strain>
    </source>
</reference>
<dbReference type="AlphaFoldDB" id="A0A921NSP9"/>
<dbReference type="EC" id="2.3.1.191" evidence="7"/>
<dbReference type="GO" id="GO:0103118">
    <property type="term" value="F:UDP-3-O-[(3R)-3-hydroxyacyl]-glucosamine N-acyltransferase activity"/>
    <property type="evidence" value="ECO:0007669"/>
    <property type="project" value="UniProtKB-EC"/>
</dbReference>
<comment type="subunit">
    <text evidence="7">Homotrimer.</text>
</comment>
<organism evidence="9 10">
    <name type="scientific">Profundibacterium mesophilum KAUST100406-0324</name>
    <dbReference type="NCBI Taxonomy" id="1037889"/>
    <lineage>
        <taxon>Bacteria</taxon>
        <taxon>Pseudomonadati</taxon>
        <taxon>Pseudomonadota</taxon>
        <taxon>Alphaproteobacteria</taxon>
        <taxon>Rhodobacterales</taxon>
        <taxon>Roseobacteraceae</taxon>
        <taxon>Profundibacterium</taxon>
    </lineage>
</organism>
<proteinExistence type="inferred from homology"/>
<evidence type="ECO:0000256" key="2">
    <source>
        <dbReference type="ARBA" id="ARBA00022556"/>
    </source>
</evidence>
<feature type="active site" description="Proton acceptor" evidence="7">
    <location>
        <position position="259"/>
    </location>
</feature>
<dbReference type="Pfam" id="PF00132">
    <property type="entry name" value="Hexapep"/>
    <property type="match status" value="1"/>
</dbReference>
<gene>
    <name evidence="7 9" type="primary">lpxD</name>
    <name evidence="9" type="ORF">PMES_02809</name>
</gene>
<comment type="function">
    <text evidence="7">Catalyzes the N-acylation of UDP-3-O-acylglucosamine using 3-hydroxyacyl-ACP as the acyl donor. Is involved in the biosynthesis of lipid A, a phosphorylated glycolipid that anchors the lipopolysaccharide to the outer membrane of the cell.</text>
</comment>
<evidence type="ECO:0000256" key="5">
    <source>
        <dbReference type="ARBA" id="ARBA00023098"/>
    </source>
</evidence>
<evidence type="ECO:0000256" key="1">
    <source>
        <dbReference type="ARBA" id="ARBA00022516"/>
    </source>
</evidence>
<evidence type="ECO:0000259" key="8">
    <source>
        <dbReference type="Pfam" id="PF25087"/>
    </source>
</evidence>
<dbReference type="Proteomes" id="UP000698242">
    <property type="component" value="Unassembled WGS sequence"/>
</dbReference>
<comment type="similarity">
    <text evidence="7">Belongs to the transferase hexapeptide repeat family. LpxD subfamily.</text>
</comment>
<keyword evidence="2 7" id="KW-0441">Lipid A biosynthesis</keyword>
<evidence type="ECO:0000256" key="3">
    <source>
        <dbReference type="ARBA" id="ARBA00022679"/>
    </source>
</evidence>
<comment type="catalytic activity">
    <reaction evidence="7">
        <text>a UDP-3-O-[(3R)-3-hydroxyacyl]-alpha-D-glucosamine + a (3R)-hydroxyacyl-[ACP] = a UDP-2-N,3-O-bis[(3R)-3-hydroxyacyl]-alpha-D-glucosamine + holo-[ACP] + H(+)</text>
        <dbReference type="Rhea" id="RHEA:53836"/>
        <dbReference type="Rhea" id="RHEA-COMP:9685"/>
        <dbReference type="Rhea" id="RHEA-COMP:9945"/>
        <dbReference type="ChEBI" id="CHEBI:15378"/>
        <dbReference type="ChEBI" id="CHEBI:64479"/>
        <dbReference type="ChEBI" id="CHEBI:78827"/>
        <dbReference type="ChEBI" id="CHEBI:137740"/>
        <dbReference type="ChEBI" id="CHEBI:137748"/>
        <dbReference type="EC" id="2.3.1.191"/>
    </reaction>
</comment>
<dbReference type="EMBL" id="APKE01000035">
    <property type="protein sequence ID" value="KAF0674733.1"/>
    <property type="molecule type" value="Genomic_DNA"/>
</dbReference>
<keyword evidence="3 7" id="KW-0808">Transferase</keyword>
<evidence type="ECO:0000313" key="9">
    <source>
        <dbReference type="EMBL" id="KAF0674733.1"/>
    </source>
</evidence>
<evidence type="ECO:0000313" key="10">
    <source>
        <dbReference type="Proteomes" id="UP000698242"/>
    </source>
</evidence>
<evidence type="ECO:0000256" key="4">
    <source>
        <dbReference type="ARBA" id="ARBA00022737"/>
    </source>
</evidence>
<dbReference type="HAMAP" id="MF_00523">
    <property type="entry name" value="LpxD"/>
    <property type="match status" value="1"/>
</dbReference>
<protein>
    <recommendedName>
        <fullName evidence="7">UDP-3-O-acylglucosamine N-acyltransferase</fullName>
        <ecNumber evidence="7">2.3.1.191</ecNumber>
    </recommendedName>
</protein>
<keyword evidence="10" id="KW-1185">Reference proteome</keyword>
<name>A0A921NSP9_9RHOB</name>
<comment type="caution">
    <text evidence="9">The sequence shown here is derived from an EMBL/GenBank/DDBJ whole genome shotgun (WGS) entry which is preliminary data.</text>
</comment>
<dbReference type="GO" id="GO:0009245">
    <property type="term" value="P:lipid A biosynthetic process"/>
    <property type="evidence" value="ECO:0007669"/>
    <property type="project" value="UniProtKB-UniRule"/>
</dbReference>
<comment type="pathway">
    <text evidence="7">Bacterial outer membrane biogenesis; LPS lipid A biosynthesis.</text>
</comment>
<accession>A0A921NSP9</accession>